<feature type="region of interest" description="Disordered" evidence="1">
    <location>
        <begin position="123"/>
        <end position="165"/>
    </location>
</feature>
<dbReference type="EMBL" id="KB446542">
    <property type="protein sequence ID" value="EME41286.1"/>
    <property type="molecule type" value="Genomic_DNA"/>
</dbReference>
<feature type="signal peptide" evidence="2">
    <location>
        <begin position="1"/>
        <end position="17"/>
    </location>
</feature>
<evidence type="ECO:0000313" key="4">
    <source>
        <dbReference type="EMBL" id="EME41286.1"/>
    </source>
</evidence>
<protein>
    <submittedName>
        <fullName evidence="4">Carbohydrate-binding module family 14 protein</fullName>
    </submittedName>
</protein>
<evidence type="ECO:0000313" key="5">
    <source>
        <dbReference type="Proteomes" id="UP000016933"/>
    </source>
</evidence>
<sequence>MQYNLFLLAALLGSALAQPAKGSKAYKVPQNPKTLNTHKALPPKPQPEPPVYNPCQSTEVLATKCLGPKDCLYPNPASCGTFIQCVPQDEVGNAKPVVMPCPKGLQWNDGKKWCDYPHLSTCPAKATTKTPANKPVAKPVKRPVKKPVKKKGGKKQGSGGTAQPE</sequence>
<reference evidence="4 5" key="2">
    <citation type="journal article" date="2012" name="PLoS Pathog.">
        <title>Diverse lifestyles and strategies of plant pathogenesis encoded in the genomes of eighteen Dothideomycetes fungi.</title>
        <authorList>
            <person name="Ohm R.A."/>
            <person name="Feau N."/>
            <person name="Henrissat B."/>
            <person name="Schoch C.L."/>
            <person name="Horwitz B.A."/>
            <person name="Barry K.W."/>
            <person name="Condon B.J."/>
            <person name="Copeland A.C."/>
            <person name="Dhillon B."/>
            <person name="Glaser F."/>
            <person name="Hesse C.N."/>
            <person name="Kosti I."/>
            <person name="LaButti K."/>
            <person name="Lindquist E.A."/>
            <person name="Lucas S."/>
            <person name="Salamov A.A."/>
            <person name="Bradshaw R.E."/>
            <person name="Ciuffetti L."/>
            <person name="Hamelin R.C."/>
            <person name="Kema G.H.J."/>
            <person name="Lawrence C."/>
            <person name="Scott J.A."/>
            <person name="Spatafora J.W."/>
            <person name="Turgeon B.G."/>
            <person name="de Wit P.J.G.M."/>
            <person name="Zhong S."/>
            <person name="Goodwin S.B."/>
            <person name="Grigoriev I.V."/>
        </authorList>
    </citation>
    <scope>NUCLEOTIDE SEQUENCE [LARGE SCALE GENOMIC DNA]</scope>
    <source>
        <strain evidence="5">NZE10 / CBS 128990</strain>
    </source>
</reference>
<dbReference type="eggNOG" id="ENOG502RGRZ">
    <property type="taxonomic scope" value="Eukaryota"/>
</dbReference>
<evidence type="ECO:0000256" key="1">
    <source>
        <dbReference type="SAM" id="MobiDB-lite"/>
    </source>
</evidence>
<dbReference type="OMA" id="DCLYPNP"/>
<evidence type="ECO:0000259" key="3">
    <source>
        <dbReference type="PROSITE" id="PS50940"/>
    </source>
</evidence>
<dbReference type="PROSITE" id="PS50940">
    <property type="entry name" value="CHIT_BIND_II"/>
    <property type="match status" value="1"/>
</dbReference>
<feature type="domain" description="Chitin-binding type-2" evidence="3">
    <location>
        <begin position="62"/>
        <end position="124"/>
    </location>
</feature>
<dbReference type="STRING" id="675120.N1PIZ7"/>
<dbReference type="SMART" id="SM00494">
    <property type="entry name" value="ChtBD2"/>
    <property type="match status" value="1"/>
</dbReference>
<keyword evidence="2" id="KW-0732">Signal</keyword>
<feature type="compositionally biased region" description="Low complexity" evidence="1">
    <location>
        <begin position="124"/>
        <end position="138"/>
    </location>
</feature>
<feature type="chain" id="PRO_5004108830" evidence="2">
    <location>
        <begin position="18"/>
        <end position="165"/>
    </location>
</feature>
<feature type="compositionally biased region" description="Basic residues" evidence="1">
    <location>
        <begin position="139"/>
        <end position="154"/>
    </location>
</feature>
<keyword evidence="5" id="KW-1185">Reference proteome</keyword>
<evidence type="ECO:0000256" key="2">
    <source>
        <dbReference type="SAM" id="SignalP"/>
    </source>
</evidence>
<dbReference type="InterPro" id="IPR036508">
    <property type="entry name" value="Chitin-bd_dom_sf"/>
</dbReference>
<dbReference type="InterPro" id="IPR002557">
    <property type="entry name" value="Chitin-bd_dom"/>
</dbReference>
<name>N1PIZ7_DOTSN</name>
<dbReference type="Pfam" id="PF01607">
    <property type="entry name" value="CBM_14"/>
    <property type="match status" value="1"/>
</dbReference>
<gene>
    <name evidence="4" type="primary">avr4</name>
    <name evidence="4" type="ORF">DOTSEDRAFT_36707</name>
</gene>
<dbReference type="Proteomes" id="UP000016933">
    <property type="component" value="Unassembled WGS sequence"/>
</dbReference>
<dbReference type="AlphaFoldDB" id="N1PIZ7"/>
<dbReference type="OrthoDB" id="6020543at2759"/>
<dbReference type="HOGENOM" id="CLU_1610723_0_0_1"/>
<dbReference type="Gene3D" id="2.170.140.10">
    <property type="entry name" value="Chitin binding domain"/>
    <property type="match status" value="1"/>
</dbReference>
<dbReference type="SUPFAM" id="SSF57625">
    <property type="entry name" value="Invertebrate chitin-binding proteins"/>
    <property type="match status" value="1"/>
</dbReference>
<dbReference type="GO" id="GO:0008061">
    <property type="term" value="F:chitin binding"/>
    <property type="evidence" value="ECO:0007669"/>
    <property type="project" value="InterPro"/>
</dbReference>
<reference evidence="5" key="1">
    <citation type="journal article" date="2012" name="PLoS Genet.">
        <title>The genomes of the fungal plant pathogens Cladosporium fulvum and Dothistroma septosporum reveal adaptation to different hosts and lifestyles but also signatures of common ancestry.</title>
        <authorList>
            <person name="de Wit P.J.G.M."/>
            <person name="van der Burgt A."/>
            <person name="Oekmen B."/>
            <person name="Stergiopoulos I."/>
            <person name="Abd-Elsalam K.A."/>
            <person name="Aerts A.L."/>
            <person name="Bahkali A.H."/>
            <person name="Beenen H.G."/>
            <person name="Chettri P."/>
            <person name="Cox M.P."/>
            <person name="Datema E."/>
            <person name="de Vries R.P."/>
            <person name="Dhillon B."/>
            <person name="Ganley A.R."/>
            <person name="Griffiths S.A."/>
            <person name="Guo Y."/>
            <person name="Hamelin R.C."/>
            <person name="Henrissat B."/>
            <person name="Kabir M.S."/>
            <person name="Jashni M.K."/>
            <person name="Kema G."/>
            <person name="Klaubauf S."/>
            <person name="Lapidus A."/>
            <person name="Levasseur A."/>
            <person name="Lindquist E."/>
            <person name="Mehrabi R."/>
            <person name="Ohm R.A."/>
            <person name="Owen T.J."/>
            <person name="Salamov A."/>
            <person name="Schwelm A."/>
            <person name="Schijlen E."/>
            <person name="Sun H."/>
            <person name="van den Burg H.A."/>
            <person name="van Ham R.C.H.J."/>
            <person name="Zhang S."/>
            <person name="Goodwin S.B."/>
            <person name="Grigoriev I.V."/>
            <person name="Collemare J."/>
            <person name="Bradshaw R.E."/>
        </authorList>
    </citation>
    <scope>NUCLEOTIDE SEQUENCE [LARGE SCALE GENOMIC DNA]</scope>
    <source>
        <strain evidence="5">NZE10 / CBS 128990</strain>
    </source>
</reference>
<accession>N1PIZ7</accession>
<feature type="compositionally biased region" description="Gly residues" evidence="1">
    <location>
        <begin position="155"/>
        <end position="165"/>
    </location>
</feature>
<dbReference type="GO" id="GO:0005576">
    <property type="term" value="C:extracellular region"/>
    <property type="evidence" value="ECO:0007669"/>
    <property type="project" value="InterPro"/>
</dbReference>
<organism evidence="4 5">
    <name type="scientific">Dothistroma septosporum (strain NZE10 / CBS 128990)</name>
    <name type="common">Red band needle blight fungus</name>
    <name type="synonym">Mycosphaerella pini</name>
    <dbReference type="NCBI Taxonomy" id="675120"/>
    <lineage>
        <taxon>Eukaryota</taxon>
        <taxon>Fungi</taxon>
        <taxon>Dikarya</taxon>
        <taxon>Ascomycota</taxon>
        <taxon>Pezizomycotina</taxon>
        <taxon>Dothideomycetes</taxon>
        <taxon>Dothideomycetidae</taxon>
        <taxon>Mycosphaerellales</taxon>
        <taxon>Mycosphaerellaceae</taxon>
        <taxon>Dothistroma</taxon>
    </lineage>
</organism>
<dbReference type="PHI-base" id="PHI:5477"/>
<proteinExistence type="predicted"/>